<dbReference type="InterPro" id="IPR003777">
    <property type="entry name" value="XdhC_CoxI"/>
</dbReference>
<dbReference type="PANTHER" id="PTHR30388">
    <property type="entry name" value="ALDEHYDE OXIDOREDUCTASE MOLYBDENUM COFACTOR ASSEMBLY PROTEIN"/>
    <property type="match status" value="1"/>
</dbReference>
<evidence type="ECO:0000256" key="1">
    <source>
        <dbReference type="SAM" id="MobiDB-lite"/>
    </source>
</evidence>
<feature type="domain" description="XdhC Rossmann" evidence="3">
    <location>
        <begin position="156"/>
        <end position="297"/>
    </location>
</feature>
<name>A0A843YGT0_9RHOB</name>
<evidence type="ECO:0000259" key="2">
    <source>
        <dbReference type="Pfam" id="PF02625"/>
    </source>
</evidence>
<dbReference type="Pfam" id="PF02625">
    <property type="entry name" value="XdhC_CoxI"/>
    <property type="match status" value="1"/>
</dbReference>
<organism evidence="4 5">
    <name type="scientific">Tritonibacter litoralis</name>
    <dbReference type="NCBI Taxonomy" id="2662264"/>
    <lineage>
        <taxon>Bacteria</taxon>
        <taxon>Pseudomonadati</taxon>
        <taxon>Pseudomonadota</taxon>
        <taxon>Alphaproteobacteria</taxon>
        <taxon>Rhodobacterales</taxon>
        <taxon>Paracoccaceae</taxon>
        <taxon>Tritonibacter</taxon>
    </lineage>
</organism>
<dbReference type="Pfam" id="PF13478">
    <property type="entry name" value="XdhC_C"/>
    <property type="match status" value="1"/>
</dbReference>
<sequence length="321" mass="34499">MSFDLDALRRAVADHGRVTRVVIAAIRGSSPREVGAAMLVWETGQSGTIGGGALEYELAASARKQRAPTAVIRRALGPDLGQCCGGALTLVSEVYDAARLAALDTEVIARPVEAPGDMPLRVSRLLADARGQGERPAAQLVDGWLVEPVLRPETPVWIWGAGHVGRAMVDVMQPLPDLDITWVDTAANRFPAKIPERVTAVPTADPLVLVPHAPQNAQHLVLTYSHALDLALCNALLAHGFAFAGVIGSATKWARFRRRLAEMGHSAARIDRLTCPIGDPGLGKHPQMIAIGVTADMLRRAAQDQQRPDHIRQGNREDRRA</sequence>
<evidence type="ECO:0000313" key="4">
    <source>
        <dbReference type="EMBL" id="MQQ09028.1"/>
    </source>
</evidence>
<dbReference type="Gene3D" id="3.40.50.720">
    <property type="entry name" value="NAD(P)-binding Rossmann-like Domain"/>
    <property type="match status" value="1"/>
</dbReference>
<evidence type="ECO:0000313" key="5">
    <source>
        <dbReference type="Proteomes" id="UP000444174"/>
    </source>
</evidence>
<dbReference type="EMBL" id="WIBF01000006">
    <property type="protein sequence ID" value="MQQ09028.1"/>
    <property type="molecule type" value="Genomic_DNA"/>
</dbReference>
<dbReference type="AlphaFoldDB" id="A0A843YGT0"/>
<dbReference type="NCBIfam" id="TIGR02964">
    <property type="entry name" value="xanthine_xdhC"/>
    <property type="match status" value="1"/>
</dbReference>
<keyword evidence="5" id="KW-1185">Reference proteome</keyword>
<dbReference type="InterPro" id="IPR052698">
    <property type="entry name" value="MoCofactor_Util/Proc"/>
</dbReference>
<dbReference type="InterPro" id="IPR027051">
    <property type="entry name" value="XdhC_Rossmann_dom"/>
</dbReference>
<accession>A0A843YGT0</accession>
<gene>
    <name evidence="4" type="primary">xdhC</name>
    <name evidence="4" type="ORF">GFB49_11230</name>
</gene>
<dbReference type="Proteomes" id="UP000444174">
    <property type="component" value="Unassembled WGS sequence"/>
</dbReference>
<dbReference type="InterPro" id="IPR014308">
    <property type="entry name" value="Xanthine_DH_XdhC"/>
</dbReference>
<dbReference type="PANTHER" id="PTHR30388:SF6">
    <property type="entry name" value="XANTHINE DEHYDROGENASE SUBUNIT A-RELATED"/>
    <property type="match status" value="1"/>
</dbReference>
<dbReference type="RefSeq" id="WP_153215973.1">
    <property type="nucleotide sequence ID" value="NZ_WIBF01000006.1"/>
</dbReference>
<protein>
    <submittedName>
        <fullName evidence="4">Xanthine dehydrogenase accessory protein XdhC</fullName>
    </submittedName>
</protein>
<proteinExistence type="predicted"/>
<reference evidence="4 5" key="1">
    <citation type="submission" date="2019-10" db="EMBL/GenBank/DDBJ databases">
        <title>Epibacterium sp. nov., isolated from seawater.</title>
        <authorList>
            <person name="Zhang X."/>
            <person name="Li N."/>
        </authorList>
    </citation>
    <scope>NUCLEOTIDE SEQUENCE [LARGE SCALE GENOMIC DNA]</scope>
    <source>
        <strain evidence="4 5">SM1979</strain>
    </source>
</reference>
<feature type="region of interest" description="Disordered" evidence="1">
    <location>
        <begin position="301"/>
        <end position="321"/>
    </location>
</feature>
<evidence type="ECO:0000259" key="3">
    <source>
        <dbReference type="Pfam" id="PF13478"/>
    </source>
</evidence>
<feature type="domain" description="XdhC- CoxI" evidence="2">
    <location>
        <begin position="13"/>
        <end position="65"/>
    </location>
</feature>
<comment type="caution">
    <text evidence="4">The sequence shown here is derived from an EMBL/GenBank/DDBJ whole genome shotgun (WGS) entry which is preliminary data.</text>
</comment>